<keyword evidence="2" id="KW-1003">Cell membrane</keyword>
<feature type="transmembrane region" description="Helical" evidence="6">
    <location>
        <begin position="250"/>
        <end position="267"/>
    </location>
</feature>
<dbReference type="EMBL" id="JAUMIT010000008">
    <property type="protein sequence ID" value="MDO3695839.1"/>
    <property type="molecule type" value="Genomic_DNA"/>
</dbReference>
<keyword evidence="9" id="KW-1185">Reference proteome</keyword>
<feature type="transmembrane region" description="Helical" evidence="6">
    <location>
        <begin position="70"/>
        <end position="89"/>
    </location>
</feature>
<evidence type="ECO:0000256" key="2">
    <source>
        <dbReference type="ARBA" id="ARBA00022475"/>
    </source>
</evidence>
<name>A0ABT8VV33_9FLAO</name>
<dbReference type="InterPro" id="IPR050638">
    <property type="entry name" value="AA-Vitamin_Transporters"/>
</dbReference>
<feature type="transmembrane region" description="Helical" evidence="6">
    <location>
        <begin position="273"/>
        <end position="291"/>
    </location>
</feature>
<feature type="domain" description="EamA" evidence="7">
    <location>
        <begin position="154"/>
        <end position="290"/>
    </location>
</feature>
<evidence type="ECO:0000256" key="6">
    <source>
        <dbReference type="SAM" id="Phobius"/>
    </source>
</evidence>
<evidence type="ECO:0000313" key="8">
    <source>
        <dbReference type="EMBL" id="MDO3695839.1"/>
    </source>
</evidence>
<feature type="domain" description="EamA" evidence="7">
    <location>
        <begin position="7"/>
        <end position="139"/>
    </location>
</feature>
<gene>
    <name evidence="8" type="ORF">QVZ41_13395</name>
</gene>
<proteinExistence type="predicted"/>
<dbReference type="SUPFAM" id="SSF103481">
    <property type="entry name" value="Multidrug resistance efflux transporter EmrE"/>
    <property type="match status" value="2"/>
</dbReference>
<dbReference type="Pfam" id="PF00892">
    <property type="entry name" value="EamA"/>
    <property type="match status" value="2"/>
</dbReference>
<sequence length="303" mass="34043">MSKRNLALLAVFSTAIFYGINYTLVKRVMPNYLSPYALVWVRIFAATILFWITSFMIKSSELEKKDFPKVALLSVIAIVINILSFFKGISLTTPINASVIMVTTPILVFVFSLIILKEKLELKRGLGIIIGLLGAFLLTTADKKVAENAVNIPLGNLLVFVNASGYALYLILAKKMIEKYHPITFVKWLYTFGLLFMTPFVFKEVLMVEWQNIPLNIYLIIAYVVVFATYCNFLFNLYGLKQLKPTTVSAFIYTQPVIASLFALLVGSDELSWVKVACTLLIFVGVYLVTLKPNEAKNKVTAN</sequence>
<dbReference type="Gene3D" id="1.10.3730.20">
    <property type="match status" value="1"/>
</dbReference>
<dbReference type="Proteomes" id="UP001168642">
    <property type="component" value="Unassembled WGS sequence"/>
</dbReference>
<accession>A0ABT8VV33</accession>
<keyword evidence="3 6" id="KW-0812">Transmembrane</keyword>
<dbReference type="PANTHER" id="PTHR32322:SF18">
    <property type="entry name" value="S-ADENOSYLMETHIONINE_S-ADENOSYLHOMOCYSTEINE TRANSPORTER"/>
    <property type="match status" value="1"/>
</dbReference>
<protein>
    <submittedName>
        <fullName evidence="8">DMT family transporter</fullName>
    </submittedName>
</protein>
<feature type="transmembrane region" description="Helical" evidence="6">
    <location>
        <begin position="95"/>
        <end position="116"/>
    </location>
</feature>
<evidence type="ECO:0000313" key="9">
    <source>
        <dbReference type="Proteomes" id="UP001168642"/>
    </source>
</evidence>
<feature type="transmembrane region" description="Helical" evidence="6">
    <location>
        <begin position="217"/>
        <end position="238"/>
    </location>
</feature>
<comment type="caution">
    <text evidence="8">The sequence shown here is derived from an EMBL/GenBank/DDBJ whole genome shotgun (WGS) entry which is preliminary data.</text>
</comment>
<feature type="transmembrane region" description="Helical" evidence="6">
    <location>
        <begin position="185"/>
        <end position="202"/>
    </location>
</feature>
<comment type="subcellular location">
    <subcellularLocation>
        <location evidence="1">Cell membrane</location>
        <topology evidence="1">Multi-pass membrane protein</topology>
    </subcellularLocation>
</comment>
<organism evidence="8 9">
    <name type="scientific">Wenyingzhuangia gilva</name>
    <dbReference type="NCBI Taxonomy" id="3057677"/>
    <lineage>
        <taxon>Bacteria</taxon>
        <taxon>Pseudomonadati</taxon>
        <taxon>Bacteroidota</taxon>
        <taxon>Flavobacteriia</taxon>
        <taxon>Flavobacteriales</taxon>
        <taxon>Flavobacteriaceae</taxon>
        <taxon>Wenyingzhuangia</taxon>
    </lineage>
</organism>
<evidence type="ECO:0000256" key="5">
    <source>
        <dbReference type="ARBA" id="ARBA00023136"/>
    </source>
</evidence>
<dbReference type="InterPro" id="IPR037185">
    <property type="entry name" value="EmrE-like"/>
</dbReference>
<evidence type="ECO:0000256" key="1">
    <source>
        <dbReference type="ARBA" id="ARBA00004651"/>
    </source>
</evidence>
<dbReference type="InterPro" id="IPR000620">
    <property type="entry name" value="EamA_dom"/>
</dbReference>
<evidence type="ECO:0000256" key="3">
    <source>
        <dbReference type="ARBA" id="ARBA00022692"/>
    </source>
</evidence>
<keyword evidence="5 6" id="KW-0472">Membrane</keyword>
<evidence type="ECO:0000259" key="7">
    <source>
        <dbReference type="Pfam" id="PF00892"/>
    </source>
</evidence>
<reference evidence="8" key="1">
    <citation type="submission" date="2023-07" db="EMBL/GenBank/DDBJ databases">
        <title>Wenyingzhuangia sp. chi5 genome sequencing and assembly.</title>
        <authorList>
            <person name="Park S."/>
        </authorList>
    </citation>
    <scope>NUCLEOTIDE SEQUENCE</scope>
    <source>
        <strain evidence="8">Chi5</strain>
    </source>
</reference>
<evidence type="ECO:0000256" key="4">
    <source>
        <dbReference type="ARBA" id="ARBA00022989"/>
    </source>
</evidence>
<feature type="transmembrane region" description="Helical" evidence="6">
    <location>
        <begin position="37"/>
        <end position="58"/>
    </location>
</feature>
<dbReference type="PANTHER" id="PTHR32322">
    <property type="entry name" value="INNER MEMBRANE TRANSPORTER"/>
    <property type="match status" value="1"/>
</dbReference>
<feature type="transmembrane region" description="Helical" evidence="6">
    <location>
        <begin position="125"/>
        <end position="141"/>
    </location>
</feature>
<keyword evidence="4 6" id="KW-1133">Transmembrane helix</keyword>
<dbReference type="RefSeq" id="WP_302885143.1">
    <property type="nucleotide sequence ID" value="NZ_JAUMIT010000008.1"/>
</dbReference>
<feature type="transmembrane region" description="Helical" evidence="6">
    <location>
        <begin position="153"/>
        <end position="173"/>
    </location>
</feature>